<feature type="region of interest" description="Disordered" evidence="1">
    <location>
        <begin position="70"/>
        <end position="108"/>
    </location>
</feature>
<name>D0A0A2_TRYB9</name>
<feature type="compositionally biased region" description="Basic residues" evidence="1">
    <location>
        <begin position="83"/>
        <end position="92"/>
    </location>
</feature>
<accession>D0A0A2</accession>
<protein>
    <submittedName>
        <fullName evidence="2">Uncharacterized protein</fullName>
    </submittedName>
</protein>
<evidence type="ECO:0000256" key="1">
    <source>
        <dbReference type="SAM" id="MobiDB-lite"/>
    </source>
</evidence>
<organism evidence="2 3">
    <name type="scientific">Trypanosoma brucei gambiense (strain MHOM/CI/86/DAL972)</name>
    <dbReference type="NCBI Taxonomy" id="679716"/>
    <lineage>
        <taxon>Eukaryota</taxon>
        <taxon>Discoba</taxon>
        <taxon>Euglenozoa</taxon>
        <taxon>Kinetoplastea</taxon>
        <taxon>Metakinetoplastina</taxon>
        <taxon>Trypanosomatida</taxon>
        <taxon>Trypanosomatidae</taxon>
        <taxon>Trypanosoma</taxon>
    </lineage>
</organism>
<dbReference type="Proteomes" id="UP000002316">
    <property type="component" value="Chromosome 10"/>
</dbReference>
<feature type="compositionally biased region" description="Basic and acidic residues" evidence="1">
    <location>
        <begin position="23"/>
        <end position="33"/>
    </location>
</feature>
<dbReference type="EMBL" id="FN554973">
    <property type="protein sequence ID" value="CBH16660.1"/>
    <property type="molecule type" value="Genomic_DNA"/>
</dbReference>
<dbReference type="GeneID" id="23865002"/>
<proteinExistence type="predicted"/>
<sequence>MRDLKGNIYFFKKQLICANWEKNKLRPEHKQKETATFSPTRTPASQKEGQWKSSTEGTNRTEILYTCISPPSLHLHSKEEGKPKRKTTHQQHQKYEYIKNQKRKTVPS</sequence>
<gene>
    <name evidence="2" type="ORF">TbgDal_X17630</name>
</gene>
<dbReference type="RefSeq" id="XP_011778924.1">
    <property type="nucleotide sequence ID" value="XM_011780622.1"/>
</dbReference>
<dbReference type="AlphaFoldDB" id="D0A0A2"/>
<feature type="region of interest" description="Disordered" evidence="1">
    <location>
        <begin position="23"/>
        <end position="58"/>
    </location>
</feature>
<dbReference type="KEGG" id="tbg:TbgDal_X17630"/>
<evidence type="ECO:0000313" key="3">
    <source>
        <dbReference type="Proteomes" id="UP000002316"/>
    </source>
</evidence>
<evidence type="ECO:0000313" key="2">
    <source>
        <dbReference type="EMBL" id="CBH16660.1"/>
    </source>
</evidence>
<reference evidence="3" key="1">
    <citation type="journal article" date="2010" name="PLoS Negl. Trop. Dis.">
        <title>The genome sequence of Trypanosoma brucei gambiense, causative agent of chronic human african trypanosomiasis.</title>
        <authorList>
            <person name="Jackson A.P."/>
            <person name="Sanders M."/>
            <person name="Berry A."/>
            <person name="McQuillan J."/>
            <person name="Aslett M.A."/>
            <person name="Quail M.A."/>
            <person name="Chukualim B."/>
            <person name="Capewell P."/>
            <person name="MacLeod A."/>
            <person name="Melville S.E."/>
            <person name="Gibson W."/>
            <person name="Barry J.D."/>
            <person name="Berriman M."/>
            <person name="Hertz-Fowler C."/>
        </authorList>
    </citation>
    <scope>NUCLEOTIDE SEQUENCE [LARGE SCALE GENOMIC DNA]</scope>
    <source>
        <strain evidence="3">MHOM/CI/86/DAL972</strain>
    </source>
</reference>
<feature type="compositionally biased region" description="Polar residues" evidence="1">
    <location>
        <begin position="34"/>
        <end position="58"/>
    </location>
</feature>